<sequence length="140" mass="15887">RLQRLPRGPAQGGDAGMWSSRRPLSGFNQEVRWKPRPLLHLPRRTEGLRHQNGKPASRKLPGDDPGRGLQAVQACGPRHGRLFQLFLPVQRSARSLHVEHRHRLQGGELRARPERRRLSPRYASSSWIQEADVGPGEQLP</sequence>
<feature type="region of interest" description="Disordered" evidence="1">
    <location>
        <begin position="1"/>
        <end position="69"/>
    </location>
</feature>
<proteinExistence type="predicted"/>
<organism evidence="2">
    <name type="scientific">Clastoptera arizonana</name>
    <name type="common">Arizona spittle bug</name>
    <dbReference type="NCBI Taxonomy" id="38151"/>
    <lineage>
        <taxon>Eukaryota</taxon>
        <taxon>Metazoa</taxon>
        <taxon>Ecdysozoa</taxon>
        <taxon>Arthropoda</taxon>
        <taxon>Hexapoda</taxon>
        <taxon>Insecta</taxon>
        <taxon>Pterygota</taxon>
        <taxon>Neoptera</taxon>
        <taxon>Paraneoptera</taxon>
        <taxon>Hemiptera</taxon>
        <taxon>Auchenorrhyncha</taxon>
        <taxon>Cercopoidea</taxon>
        <taxon>Clastopteridae</taxon>
        <taxon>Clastoptera</taxon>
    </lineage>
</organism>
<feature type="non-terminal residue" evidence="2">
    <location>
        <position position="1"/>
    </location>
</feature>
<gene>
    <name evidence="2" type="ORF">g.6042</name>
</gene>
<evidence type="ECO:0000256" key="1">
    <source>
        <dbReference type="SAM" id="MobiDB-lite"/>
    </source>
</evidence>
<accession>A0A1B6E0V0</accession>
<name>A0A1B6E0V0_9HEMI</name>
<protein>
    <submittedName>
        <fullName evidence="2">Uncharacterized protein</fullName>
    </submittedName>
</protein>
<dbReference type="AlphaFoldDB" id="A0A1B6E0V0"/>
<dbReference type="EMBL" id="GEDC01005758">
    <property type="protein sequence ID" value="JAS31540.1"/>
    <property type="molecule type" value="Transcribed_RNA"/>
</dbReference>
<feature type="region of interest" description="Disordered" evidence="1">
    <location>
        <begin position="120"/>
        <end position="140"/>
    </location>
</feature>
<evidence type="ECO:0000313" key="2">
    <source>
        <dbReference type="EMBL" id="JAS31540.1"/>
    </source>
</evidence>
<reference evidence="2" key="1">
    <citation type="submission" date="2015-12" db="EMBL/GenBank/DDBJ databases">
        <title>De novo transcriptome assembly of four potential Pierce s Disease insect vectors from Arizona vineyards.</title>
        <authorList>
            <person name="Tassone E.E."/>
        </authorList>
    </citation>
    <scope>NUCLEOTIDE SEQUENCE</scope>
</reference>